<dbReference type="AlphaFoldDB" id="A0AAV7TN99"/>
<organism evidence="2 3">
    <name type="scientific">Pleurodeles waltl</name>
    <name type="common">Iberian ribbed newt</name>
    <dbReference type="NCBI Taxonomy" id="8319"/>
    <lineage>
        <taxon>Eukaryota</taxon>
        <taxon>Metazoa</taxon>
        <taxon>Chordata</taxon>
        <taxon>Craniata</taxon>
        <taxon>Vertebrata</taxon>
        <taxon>Euteleostomi</taxon>
        <taxon>Amphibia</taxon>
        <taxon>Batrachia</taxon>
        <taxon>Caudata</taxon>
        <taxon>Salamandroidea</taxon>
        <taxon>Salamandridae</taxon>
        <taxon>Pleurodelinae</taxon>
        <taxon>Pleurodeles</taxon>
    </lineage>
</organism>
<sequence length="176" mass="20081">MGSRILQSPSWGRSLSEEEQTPVRNDQKGEYIGKDLLPELLAYVKQNMGFQVKETPESSSLVSSLLWQFQQYTQLDVPGHPDLIGALHREWKDSDKILLPRFMAKLYPISDMQHVLQDSIPIDFFVASLVGHTLLMKDSVSHDQPVKMIDPALRKVYSGAHLVLRLPFMELKCHNP</sequence>
<comment type="caution">
    <text evidence="2">The sequence shown here is derived from an EMBL/GenBank/DDBJ whole genome shotgun (WGS) entry which is preliminary data.</text>
</comment>
<protein>
    <submittedName>
        <fullName evidence="2">Uncharacterized protein</fullName>
    </submittedName>
</protein>
<feature type="compositionally biased region" description="Polar residues" evidence="1">
    <location>
        <begin position="1"/>
        <end position="13"/>
    </location>
</feature>
<evidence type="ECO:0000313" key="3">
    <source>
        <dbReference type="Proteomes" id="UP001066276"/>
    </source>
</evidence>
<gene>
    <name evidence="2" type="ORF">NDU88_002669</name>
</gene>
<evidence type="ECO:0000256" key="1">
    <source>
        <dbReference type="SAM" id="MobiDB-lite"/>
    </source>
</evidence>
<evidence type="ECO:0000313" key="2">
    <source>
        <dbReference type="EMBL" id="KAJ1177414.1"/>
    </source>
</evidence>
<proteinExistence type="predicted"/>
<dbReference type="EMBL" id="JANPWB010000006">
    <property type="protein sequence ID" value="KAJ1177414.1"/>
    <property type="molecule type" value="Genomic_DNA"/>
</dbReference>
<reference evidence="2" key="1">
    <citation type="journal article" date="2022" name="bioRxiv">
        <title>Sequencing and chromosome-scale assembly of the giantPleurodeles waltlgenome.</title>
        <authorList>
            <person name="Brown T."/>
            <person name="Elewa A."/>
            <person name="Iarovenko S."/>
            <person name="Subramanian E."/>
            <person name="Araus A.J."/>
            <person name="Petzold A."/>
            <person name="Susuki M."/>
            <person name="Suzuki K.-i.T."/>
            <person name="Hayashi T."/>
            <person name="Toyoda A."/>
            <person name="Oliveira C."/>
            <person name="Osipova E."/>
            <person name="Leigh N.D."/>
            <person name="Simon A."/>
            <person name="Yun M.H."/>
        </authorList>
    </citation>
    <scope>NUCLEOTIDE SEQUENCE</scope>
    <source>
        <strain evidence="2">20211129_DDA</strain>
        <tissue evidence="2">Liver</tissue>
    </source>
</reference>
<feature type="region of interest" description="Disordered" evidence="1">
    <location>
        <begin position="1"/>
        <end position="28"/>
    </location>
</feature>
<keyword evidence="3" id="KW-1185">Reference proteome</keyword>
<accession>A0AAV7TN99</accession>
<name>A0AAV7TN99_PLEWA</name>
<dbReference type="Proteomes" id="UP001066276">
    <property type="component" value="Chromosome 3_2"/>
</dbReference>